<dbReference type="PANTHER" id="PTHR22938">
    <property type="entry name" value="ZINC FINGER PROTEIN 598"/>
    <property type="match status" value="1"/>
</dbReference>
<name>A0A098VMB5_9MICR</name>
<feature type="domain" description="C2H2-type" evidence="2">
    <location>
        <begin position="78"/>
        <end position="99"/>
    </location>
</feature>
<dbReference type="RefSeq" id="XP_013236546.1">
    <property type="nucleotide sequence ID" value="XM_013381092.1"/>
</dbReference>
<evidence type="ECO:0000256" key="1">
    <source>
        <dbReference type="SAM" id="MobiDB-lite"/>
    </source>
</evidence>
<evidence type="ECO:0000313" key="3">
    <source>
        <dbReference type="EMBL" id="KGG50110.1"/>
    </source>
</evidence>
<dbReference type="PROSITE" id="PS00028">
    <property type="entry name" value="ZINC_FINGER_C2H2_1"/>
    <property type="match status" value="1"/>
</dbReference>
<gene>
    <name evidence="3" type="ORF">DI09_89p40</name>
</gene>
<dbReference type="GO" id="GO:0061630">
    <property type="term" value="F:ubiquitin protein ligase activity"/>
    <property type="evidence" value="ECO:0007669"/>
    <property type="project" value="InterPro"/>
</dbReference>
<feature type="compositionally biased region" description="Polar residues" evidence="1">
    <location>
        <begin position="258"/>
        <end position="268"/>
    </location>
</feature>
<comment type="caution">
    <text evidence="3">The sequence shown here is derived from an EMBL/GenBank/DDBJ whole genome shotgun (WGS) entry which is preliminary data.</text>
</comment>
<dbReference type="Proteomes" id="UP000029725">
    <property type="component" value="Unassembled WGS sequence"/>
</dbReference>
<protein>
    <recommendedName>
        <fullName evidence="2">C2H2-type domain-containing protein</fullName>
    </recommendedName>
</protein>
<organism evidence="3 4">
    <name type="scientific">Mitosporidium daphniae</name>
    <dbReference type="NCBI Taxonomy" id="1485682"/>
    <lineage>
        <taxon>Eukaryota</taxon>
        <taxon>Fungi</taxon>
        <taxon>Fungi incertae sedis</taxon>
        <taxon>Microsporidia</taxon>
        <taxon>Mitosporidium</taxon>
    </lineage>
</organism>
<dbReference type="OrthoDB" id="3838338at2759"/>
<feature type="compositionally biased region" description="Basic and acidic residues" evidence="1">
    <location>
        <begin position="269"/>
        <end position="286"/>
    </location>
</feature>
<proteinExistence type="predicted"/>
<keyword evidence="4" id="KW-1185">Reference proteome</keyword>
<dbReference type="InterPro" id="IPR044288">
    <property type="entry name" value="ZNF598/HEL2"/>
</dbReference>
<dbReference type="VEuPathDB" id="MicrosporidiaDB:DI09_89p40"/>
<dbReference type="InterPro" id="IPR013087">
    <property type="entry name" value="Znf_C2H2_type"/>
</dbReference>
<feature type="region of interest" description="Disordered" evidence="1">
    <location>
        <begin position="162"/>
        <end position="188"/>
    </location>
</feature>
<dbReference type="EMBL" id="JMKJ01000600">
    <property type="protein sequence ID" value="KGG50110.1"/>
    <property type="molecule type" value="Genomic_DNA"/>
</dbReference>
<dbReference type="GO" id="GO:0016567">
    <property type="term" value="P:protein ubiquitination"/>
    <property type="evidence" value="ECO:0007669"/>
    <property type="project" value="TreeGrafter"/>
</dbReference>
<feature type="region of interest" description="Disordered" evidence="1">
    <location>
        <begin position="229"/>
        <end position="318"/>
    </location>
</feature>
<accession>A0A098VMB5</accession>
<dbReference type="AlphaFoldDB" id="A0A098VMB5"/>
<sequence length="318" mass="35953">MSHFFLQRGFDKKNRLSCTLGAGSWKKLFFEEIPLFENPFTLRSHMRTIEEKKRRKDNIPQTSPIVQIQKKLIGHPECKFCSVRFYSNDELYTHCRDAHESCFICISNEIKDQYYKNYESLPCLEKKFVVFSTVIDLKGHMANQHPELYRGGQRSQNRHILSIDLSKKDSPASSTQEPSRETRKDISTPFVLSEDSFPSLAPINSSMPLISKRKPAVLHSKEKLFPSLSSLRPSAMGPPSVSASAPKISFPEKVPLSKPSSLPASQSLKRQESRAEAFPELPKRENTAPAVSTPNGPPPGLSFPNKSEKGKLRVLRLP</sequence>
<dbReference type="PANTHER" id="PTHR22938:SF0">
    <property type="entry name" value="E3 UBIQUITIN-PROTEIN LIGASE ZNF598"/>
    <property type="match status" value="1"/>
</dbReference>
<dbReference type="HOGENOM" id="CLU_874599_0_0_1"/>
<evidence type="ECO:0000313" key="4">
    <source>
        <dbReference type="Proteomes" id="UP000029725"/>
    </source>
</evidence>
<dbReference type="GO" id="GO:0072344">
    <property type="term" value="P:rescue of stalled ribosome"/>
    <property type="evidence" value="ECO:0007669"/>
    <property type="project" value="InterPro"/>
</dbReference>
<dbReference type="GO" id="GO:0043022">
    <property type="term" value="F:ribosome binding"/>
    <property type="evidence" value="ECO:0007669"/>
    <property type="project" value="TreeGrafter"/>
</dbReference>
<reference evidence="3 4" key="1">
    <citation type="submission" date="2014-04" db="EMBL/GenBank/DDBJ databases">
        <title>A new species of microsporidia sheds light on the evolution of extreme parasitism.</title>
        <authorList>
            <person name="Haag K.L."/>
            <person name="James T.Y."/>
            <person name="Larsson R."/>
            <person name="Schaer T.M."/>
            <person name="Refardt D."/>
            <person name="Pombert J.-F."/>
            <person name="Ebert D."/>
        </authorList>
    </citation>
    <scope>NUCLEOTIDE SEQUENCE [LARGE SCALE GENOMIC DNA]</scope>
    <source>
        <strain evidence="3 4">UGP3</strain>
        <tissue evidence="3">Spores</tissue>
    </source>
</reference>
<dbReference type="GeneID" id="25261002"/>
<evidence type="ECO:0000259" key="2">
    <source>
        <dbReference type="PROSITE" id="PS00028"/>
    </source>
</evidence>